<protein>
    <recommendedName>
        <fullName evidence="4">Zn(2)-C6 fungal-type domain-containing protein</fullName>
    </recommendedName>
</protein>
<evidence type="ECO:0000313" key="2">
    <source>
        <dbReference type="EMBL" id="CAH0034117.1"/>
    </source>
</evidence>
<dbReference type="OrthoDB" id="5140747at2759"/>
<dbReference type="AlphaFoldDB" id="A0A9N9VYS1"/>
<name>A0A9N9VYS1_9HYPO</name>
<reference evidence="2" key="1">
    <citation type="submission" date="2021-10" db="EMBL/GenBank/DDBJ databases">
        <authorList>
            <person name="Piombo E."/>
        </authorList>
    </citation>
    <scope>NUCLEOTIDE SEQUENCE</scope>
</reference>
<comment type="caution">
    <text evidence="2">The sequence shown here is derived from an EMBL/GenBank/DDBJ whole genome shotgun (WGS) entry which is preliminary data.</text>
</comment>
<dbReference type="EMBL" id="CABFNQ020000748">
    <property type="protein sequence ID" value="CAH0034117.1"/>
    <property type="molecule type" value="Genomic_DNA"/>
</dbReference>
<evidence type="ECO:0008006" key="4">
    <source>
        <dbReference type="Google" id="ProtNLM"/>
    </source>
</evidence>
<dbReference type="InterPro" id="IPR001138">
    <property type="entry name" value="Zn2Cys6_DnaBD"/>
</dbReference>
<dbReference type="InterPro" id="IPR053178">
    <property type="entry name" value="Osmoadaptation_assoc"/>
</dbReference>
<proteinExistence type="predicted"/>
<sequence>MQSAETQGMENPSHSDAACFGNVLLTTVKSQCDQTWPVCKACERKNIQCPGPSSLLKFVHGGPRADHKSSRVEPFYQGTVSASDTDAPAGIKEKRKAVFTGRGSSRRVHGYQSAFRLAPRPVPTSQAERIGSQLVNHLQSRPITDMVLMGFLPDLPRYLPRSKTLQDSVSLLCLLWTNCRRGIPAALSVDMPEYGKAIGSLRRTLERSKKMTLQTLASAAILGRLEYSFLPSSGLMRFGVHPRGISIMTQQLGPPGRDDVVYAAILRETYKVLTPYWFFTGDNVFLNEKQWKQPIQKNILQKIGSSSLEPHEFAAMEVAARHFGGMYDQLCECHRIRSEPHQPAAIEDSHGAIKYARDLEEAAAAANTDLLRAAIQSGDVEEVVDQNSLPKTSYMISNIHLGEILLLSLRVQFLNLRIYYDWAVLYDLPQADELYSRLKDLAVESWKYIGFLRGIELFDATMLSPALWPSLELATEAERQYLMDFFTEIDNFRHTTPKDKKEEEMRILSYTAIITGRKSAKNDPNS</sequence>
<gene>
    <name evidence="2" type="ORF">CRHIZ90672A_00006968</name>
</gene>
<dbReference type="CDD" id="cd00067">
    <property type="entry name" value="GAL4"/>
    <property type="match status" value="1"/>
</dbReference>
<evidence type="ECO:0000313" key="3">
    <source>
        <dbReference type="Proteomes" id="UP000696573"/>
    </source>
</evidence>
<dbReference type="GO" id="GO:0008270">
    <property type="term" value="F:zinc ion binding"/>
    <property type="evidence" value="ECO:0007669"/>
    <property type="project" value="InterPro"/>
</dbReference>
<evidence type="ECO:0000256" key="1">
    <source>
        <dbReference type="ARBA" id="ARBA00023242"/>
    </source>
</evidence>
<keyword evidence="1" id="KW-0539">Nucleus</keyword>
<dbReference type="PANTHER" id="PTHR38111">
    <property type="entry name" value="ZN(2)-C6 FUNGAL-TYPE DOMAIN-CONTAINING PROTEIN-RELATED"/>
    <property type="match status" value="1"/>
</dbReference>
<organism evidence="2 3">
    <name type="scientific">Clonostachys rhizophaga</name>
    <dbReference type="NCBI Taxonomy" id="160324"/>
    <lineage>
        <taxon>Eukaryota</taxon>
        <taxon>Fungi</taxon>
        <taxon>Dikarya</taxon>
        <taxon>Ascomycota</taxon>
        <taxon>Pezizomycotina</taxon>
        <taxon>Sordariomycetes</taxon>
        <taxon>Hypocreomycetidae</taxon>
        <taxon>Hypocreales</taxon>
        <taxon>Bionectriaceae</taxon>
        <taxon>Clonostachys</taxon>
    </lineage>
</organism>
<dbReference type="Proteomes" id="UP000696573">
    <property type="component" value="Unassembled WGS sequence"/>
</dbReference>
<dbReference type="GO" id="GO:0000981">
    <property type="term" value="F:DNA-binding transcription factor activity, RNA polymerase II-specific"/>
    <property type="evidence" value="ECO:0007669"/>
    <property type="project" value="InterPro"/>
</dbReference>
<accession>A0A9N9VYS1</accession>
<keyword evidence="3" id="KW-1185">Reference proteome</keyword>
<feature type="non-terminal residue" evidence="2">
    <location>
        <position position="526"/>
    </location>
</feature>
<dbReference type="PANTHER" id="PTHR38111:SF2">
    <property type="entry name" value="FINGER DOMAIN PROTEIN, PUTATIVE (AFU_ORTHOLOGUE AFUA_1G01560)-RELATED"/>
    <property type="match status" value="1"/>
</dbReference>